<evidence type="ECO:0000313" key="8">
    <source>
        <dbReference type="EMBL" id="AFM03328.1"/>
    </source>
</evidence>
<comment type="pathway">
    <text evidence="4">Amino-acid biosynthesis; D-alanine biosynthesis; D-alanine from L-alanine: step 1/1.</text>
</comment>
<feature type="binding site" evidence="4 6">
    <location>
        <position position="326"/>
    </location>
    <ligand>
        <name>substrate</name>
    </ligand>
</feature>
<protein>
    <recommendedName>
        <fullName evidence="4">Alanine racemase</fullName>
        <ecNumber evidence="4">5.1.1.1</ecNumber>
    </recommendedName>
</protein>
<dbReference type="GO" id="GO:0030632">
    <property type="term" value="P:D-alanine biosynthetic process"/>
    <property type="evidence" value="ECO:0007669"/>
    <property type="project" value="UniProtKB-UniRule"/>
</dbReference>
<dbReference type="SUPFAM" id="SSF50621">
    <property type="entry name" value="Alanine racemase C-terminal domain-like"/>
    <property type="match status" value="1"/>
</dbReference>
<accession>I4AH93</accession>
<feature type="active site" description="Proton acceptor; specific for L-alanine" evidence="4">
    <location>
        <position position="278"/>
    </location>
</feature>
<dbReference type="PANTHER" id="PTHR30511">
    <property type="entry name" value="ALANINE RACEMASE"/>
    <property type="match status" value="1"/>
</dbReference>
<evidence type="ECO:0000256" key="1">
    <source>
        <dbReference type="ARBA" id="ARBA00001933"/>
    </source>
</evidence>
<dbReference type="InterPro" id="IPR000821">
    <property type="entry name" value="Ala_racemase"/>
</dbReference>
<organism evidence="8 9">
    <name type="scientific">Bernardetia litoralis (strain ATCC 23117 / DSM 6794 / NBRC 15988 / NCIMB 1366 / Fx l1 / Sio-4)</name>
    <name type="common">Flexibacter litoralis</name>
    <dbReference type="NCBI Taxonomy" id="880071"/>
    <lineage>
        <taxon>Bacteria</taxon>
        <taxon>Pseudomonadati</taxon>
        <taxon>Bacteroidota</taxon>
        <taxon>Cytophagia</taxon>
        <taxon>Cytophagales</taxon>
        <taxon>Bernardetiaceae</taxon>
        <taxon>Bernardetia</taxon>
    </lineage>
</organism>
<dbReference type="HAMAP" id="MF_01201">
    <property type="entry name" value="Ala_racemase"/>
    <property type="match status" value="1"/>
</dbReference>
<keyword evidence="3 4" id="KW-0413">Isomerase</keyword>
<feature type="binding site" evidence="4 6">
    <location>
        <position position="135"/>
    </location>
    <ligand>
        <name>substrate</name>
    </ligand>
</feature>
<proteinExistence type="inferred from homology"/>
<dbReference type="InterPro" id="IPR009006">
    <property type="entry name" value="Ala_racemase/Decarboxylase_C"/>
</dbReference>
<comment type="similarity">
    <text evidence="4">Belongs to the alanine racemase family.</text>
</comment>
<dbReference type="Proteomes" id="UP000006054">
    <property type="component" value="Chromosome"/>
</dbReference>
<evidence type="ECO:0000256" key="6">
    <source>
        <dbReference type="PIRSR" id="PIRSR600821-52"/>
    </source>
</evidence>
<dbReference type="RefSeq" id="WP_014796786.1">
    <property type="nucleotide sequence ID" value="NC_018018.1"/>
</dbReference>
<dbReference type="UniPathway" id="UPA00042">
    <property type="reaction ID" value="UER00497"/>
</dbReference>
<reference evidence="9" key="1">
    <citation type="submission" date="2012-06" db="EMBL/GenBank/DDBJ databases">
        <title>The complete genome of Flexibacter litoralis DSM 6794.</title>
        <authorList>
            <person name="Lucas S."/>
            <person name="Copeland A."/>
            <person name="Lapidus A."/>
            <person name="Glavina del Rio T."/>
            <person name="Dalin E."/>
            <person name="Tice H."/>
            <person name="Bruce D."/>
            <person name="Goodwin L."/>
            <person name="Pitluck S."/>
            <person name="Peters L."/>
            <person name="Ovchinnikova G."/>
            <person name="Lu M."/>
            <person name="Kyrpides N."/>
            <person name="Mavromatis K."/>
            <person name="Ivanova N."/>
            <person name="Brettin T."/>
            <person name="Detter J.C."/>
            <person name="Han C."/>
            <person name="Larimer F."/>
            <person name="Land M."/>
            <person name="Hauser L."/>
            <person name="Markowitz V."/>
            <person name="Cheng J.-F."/>
            <person name="Hugenholtz P."/>
            <person name="Woyke T."/>
            <person name="Wu D."/>
            <person name="Spring S."/>
            <person name="Lang E."/>
            <person name="Kopitz M."/>
            <person name="Brambilla E."/>
            <person name="Klenk H.-P."/>
            <person name="Eisen J.A."/>
        </authorList>
    </citation>
    <scope>NUCLEOTIDE SEQUENCE [LARGE SCALE GENOMIC DNA]</scope>
    <source>
        <strain evidence="9">ATCC 23117 / DSM 6794 / NBRC 15988 / NCIMB 1366 / Sio-4</strain>
    </source>
</reference>
<evidence type="ECO:0000256" key="4">
    <source>
        <dbReference type="HAMAP-Rule" id="MF_01201"/>
    </source>
</evidence>
<dbReference type="SUPFAM" id="SSF51419">
    <property type="entry name" value="PLP-binding barrel"/>
    <property type="match status" value="1"/>
</dbReference>
<dbReference type="CDD" id="cd00430">
    <property type="entry name" value="PLPDE_III_AR"/>
    <property type="match status" value="1"/>
</dbReference>
<dbReference type="Gene3D" id="2.40.37.10">
    <property type="entry name" value="Lyase, Ornithine Decarboxylase, Chain A, domain 1"/>
    <property type="match status" value="1"/>
</dbReference>
<dbReference type="KEGG" id="fli:Fleli_0871"/>
<evidence type="ECO:0000259" key="7">
    <source>
        <dbReference type="SMART" id="SM01005"/>
    </source>
</evidence>
<dbReference type="AlphaFoldDB" id="I4AH93"/>
<gene>
    <name evidence="8" type="ordered locus">Fleli_0871</name>
</gene>
<name>I4AH93_BERLS</name>
<dbReference type="PROSITE" id="PS00395">
    <property type="entry name" value="ALANINE_RACEMASE"/>
    <property type="match status" value="1"/>
</dbReference>
<dbReference type="GO" id="GO:0030170">
    <property type="term" value="F:pyridoxal phosphate binding"/>
    <property type="evidence" value="ECO:0007669"/>
    <property type="project" value="UniProtKB-UniRule"/>
</dbReference>
<dbReference type="GO" id="GO:0008784">
    <property type="term" value="F:alanine racemase activity"/>
    <property type="evidence" value="ECO:0007669"/>
    <property type="project" value="UniProtKB-UniRule"/>
</dbReference>
<dbReference type="NCBIfam" id="TIGR00492">
    <property type="entry name" value="alr"/>
    <property type="match status" value="1"/>
</dbReference>
<dbReference type="SMART" id="SM01005">
    <property type="entry name" value="Ala_racemase_C"/>
    <property type="match status" value="1"/>
</dbReference>
<dbReference type="Pfam" id="PF01168">
    <property type="entry name" value="Ala_racemase_N"/>
    <property type="match status" value="1"/>
</dbReference>
<dbReference type="InterPro" id="IPR020622">
    <property type="entry name" value="Ala_racemase_pyridoxalP-BS"/>
</dbReference>
<feature type="active site" description="Proton acceptor; specific for D-alanine" evidence="4">
    <location>
        <position position="36"/>
    </location>
</feature>
<evidence type="ECO:0000256" key="5">
    <source>
        <dbReference type="PIRSR" id="PIRSR600821-50"/>
    </source>
</evidence>
<comment type="catalytic activity">
    <reaction evidence="4">
        <text>L-alanine = D-alanine</text>
        <dbReference type="Rhea" id="RHEA:20249"/>
        <dbReference type="ChEBI" id="CHEBI:57416"/>
        <dbReference type="ChEBI" id="CHEBI:57972"/>
        <dbReference type="EC" id="5.1.1.1"/>
    </reaction>
</comment>
<evidence type="ECO:0000313" key="9">
    <source>
        <dbReference type="Proteomes" id="UP000006054"/>
    </source>
</evidence>
<dbReference type="Pfam" id="PF00842">
    <property type="entry name" value="Ala_racemase_C"/>
    <property type="match status" value="1"/>
</dbReference>
<dbReference type="EMBL" id="CP003345">
    <property type="protein sequence ID" value="AFM03328.1"/>
    <property type="molecule type" value="Genomic_DNA"/>
</dbReference>
<dbReference type="InterPro" id="IPR001608">
    <property type="entry name" value="Ala_racemase_N"/>
</dbReference>
<evidence type="ECO:0000256" key="2">
    <source>
        <dbReference type="ARBA" id="ARBA00022898"/>
    </source>
</evidence>
<dbReference type="EC" id="5.1.1.1" evidence="4"/>
<dbReference type="PATRIC" id="fig|880071.3.peg.847"/>
<comment type="function">
    <text evidence="4">Catalyzes the interconversion of L-alanine and D-alanine. May also act on other amino acids.</text>
</comment>
<dbReference type="OrthoDB" id="9801978at2"/>
<feature type="modified residue" description="N6-(pyridoxal phosphate)lysine" evidence="4 5">
    <location>
        <position position="36"/>
    </location>
</feature>
<dbReference type="GO" id="GO:0005829">
    <property type="term" value="C:cytosol"/>
    <property type="evidence" value="ECO:0007669"/>
    <property type="project" value="TreeGrafter"/>
</dbReference>
<dbReference type="Gene3D" id="3.20.20.10">
    <property type="entry name" value="Alanine racemase"/>
    <property type="match status" value="1"/>
</dbReference>
<dbReference type="HOGENOM" id="CLU_028393_2_2_10"/>
<keyword evidence="9" id="KW-1185">Reference proteome</keyword>
<evidence type="ECO:0000256" key="3">
    <source>
        <dbReference type="ARBA" id="ARBA00023235"/>
    </source>
</evidence>
<dbReference type="InterPro" id="IPR029066">
    <property type="entry name" value="PLP-binding_barrel"/>
</dbReference>
<dbReference type="STRING" id="880071.Fleli_0871"/>
<comment type="cofactor">
    <cofactor evidence="1 4 5">
        <name>pyridoxal 5'-phosphate</name>
        <dbReference type="ChEBI" id="CHEBI:597326"/>
    </cofactor>
</comment>
<feature type="domain" description="Alanine racemase C-terminal" evidence="7">
    <location>
        <begin position="257"/>
        <end position="385"/>
    </location>
</feature>
<keyword evidence="2 4" id="KW-0663">Pyridoxal phosphate</keyword>
<dbReference type="eggNOG" id="COG0787">
    <property type="taxonomic scope" value="Bacteria"/>
</dbReference>
<dbReference type="InterPro" id="IPR011079">
    <property type="entry name" value="Ala_racemase_C"/>
</dbReference>
<dbReference type="PANTHER" id="PTHR30511:SF0">
    <property type="entry name" value="ALANINE RACEMASE, CATABOLIC-RELATED"/>
    <property type="match status" value="1"/>
</dbReference>
<sequence length="386" mass="43751">MFSTSHIEISKSALQNNYHFLRQLIGENVTLSSVVKGNAYGHGLENFIPLAESCGASHFSVFSADEAFEVQKLKKENSQIMILGMIGNEELEWAIRTSIEVYMFDLERLEVGLQIAQKMQMPIKIHLEMETGMNRIGIAKKDIPKVFQLLTNYPNCYILEGISTHYAGAESIANYVRVKQQIINYKKIVKRFQRKENPAFIPKKYHTACSAATIAYPQTRMDMVRIGILQYGFFPTQETLIQYLKDNKTHIDPLKRVLSWKSKIMTIKDVEAGEFIGYGTSFLASQKMKIAIVPVGYAHGYSRSLSNMGRVLVRGERMAVVGVVNMNLMIIDLEKMQSAEIGDEVILIGKQGEQEVSVASFSEMSNQLNYELLTRLPMNIPRKIVE</sequence>
<dbReference type="PRINTS" id="PR00992">
    <property type="entry name" value="ALARACEMASE"/>
</dbReference>